<keyword evidence="8" id="KW-1185">Reference proteome</keyword>
<evidence type="ECO:0000256" key="1">
    <source>
        <dbReference type="ARBA" id="ARBA00004613"/>
    </source>
</evidence>
<feature type="chain" id="PRO_5044776559" description="C1q domain-containing protein" evidence="5">
    <location>
        <begin position="16"/>
        <end position="292"/>
    </location>
</feature>
<evidence type="ECO:0000256" key="3">
    <source>
        <dbReference type="ARBA" id="ARBA00022729"/>
    </source>
</evidence>
<comment type="subcellular location">
    <subcellularLocation>
        <location evidence="1">Secreted</location>
    </subcellularLocation>
</comment>
<sequence length="292" mass="32935">MKILLYLAPIVCVLGIYVVHSALPPQEKENAKTDMNDESLHDRLSKIEEIVLGDGDFKKRLHTLEIQFKRIEEENKSLRDVVRNQDSSLKQLRTEIQNLRSDNNQPDTNYTSESSGQKMKINTVDTEGKIKVDRDTDNMNLQRENHLIHPLHARQTQDKRIAFYTTLSNTMSNLGQNQPIVFNTVITNIGAAYHPHTGIFIAPVNGVYVFHVCATSEPFKWQFFDLVKDGNVIQSIFPDALNIHSFQTDSIIAVLQLSQGNEVWVKSSGLVGSGEIHGGNGLSSFAGWLLYM</sequence>
<dbReference type="SMART" id="SM00110">
    <property type="entry name" value="C1Q"/>
    <property type="match status" value="1"/>
</dbReference>
<organism evidence="7 8">
    <name type="scientific">Sinanodonta woodiana</name>
    <name type="common">Chinese pond mussel</name>
    <name type="synonym">Anodonta woodiana</name>
    <dbReference type="NCBI Taxonomy" id="1069815"/>
    <lineage>
        <taxon>Eukaryota</taxon>
        <taxon>Metazoa</taxon>
        <taxon>Spiralia</taxon>
        <taxon>Lophotrochozoa</taxon>
        <taxon>Mollusca</taxon>
        <taxon>Bivalvia</taxon>
        <taxon>Autobranchia</taxon>
        <taxon>Heteroconchia</taxon>
        <taxon>Palaeoheterodonta</taxon>
        <taxon>Unionida</taxon>
        <taxon>Unionoidea</taxon>
        <taxon>Unionidae</taxon>
        <taxon>Unioninae</taxon>
        <taxon>Sinanodonta</taxon>
    </lineage>
</organism>
<dbReference type="EMBL" id="JBJQND010000001">
    <property type="protein sequence ID" value="KAL3891950.1"/>
    <property type="molecule type" value="Genomic_DNA"/>
</dbReference>
<keyword evidence="2" id="KW-0964">Secreted</keyword>
<dbReference type="InterPro" id="IPR008983">
    <property type="entry name" value="Tumour_necrosis_fac-like_dom"/>
</dbReference>
<keyword evidence="3 5" id="KW-0732">Signal</keyword>
<dbReference type="PROSITE" id="PS50871">
    <property type="entry name" value="C1Q"/>
    <property type="match status" value="1"/>
</dbReference>
<evidence type="ECO:0000259" key="6">
    <source>
        <dbReference type="PROSITE" id="PS50871"/>
    </source>
</evidence>
<dbReference type="GO" id="GO:0005576">
    <property type="term" value="C:extracellular region"/>
    <property type="evidence" value="ECO:0007669"/>
    <property type="project" value="UniProtKB-SubCell"/>
</dbReference>
<evidence type="ECO:0000256" key="5">
    <source>
        <dbReference type="SAM" id="SignalP"/>
    </source>
</evidence>
<dbReference type="PANTHER" id="PTHR22923:SF116">
    <property type="entry name" value="C1Q DOMAIN-CONTAINING PROTEIN"/>
    <property type="match status" value="1"/>
</dbReference>
<gene>
    <name evidence="7" type="ORF">ACJMK2_004192</name>
</gene>
<dbReference type="SUPFAM" id="SSF49842">
    <property type="entry name" value="TNF-like"/>
    <property type="match status" value="1"/>
</dbReference>
<dbReference type="InterPro" id="IPR050822">
    <property type="entry name" value="Cerebellin_Synaptic_Org"/>
</dbReference>
<dbReference type="PRINTS" id="PR00007">
    <property type="entry name" value="COMPLEMNTC1Q"/>
</dbReference>
<dbReference type="AlphaFoldDB" id="A0ABD3Y0F3"/>
<feature type="domain" description="C1q" evidence="6">
    <location>
        <begin position="156"/>
        <end position="292"/>
    </location>
</feature>
<dbReference type="Pfam" id="PF00386">
    <property type="entry name" value="C1q"/>
    <property type="match status" value="1"/>
</dbReference>
<dbReference type="PANTHER" id="PTHR22923">
    <property type="entry name" value="CEREBELLIN-RELATED"/>
    <property type="match status" value="1"/>
</dbReference>
<feature type="signal peptide" evidence="5">
    <location>
        <begin position="1"/>
        <end position="15"/>
    </location>
</feature>
<reference evidence="7 8" key="1">
    <citation type="submission" date="2024-11" db="EMBL/GenBank/DDBJ databases">
        <title>Chromosome-level genome assembly of the freshwater bivalve Anodonta woodiana.</title>
        <authorList>
            <person name="Chen X."/>
        </authorList>
    </citation>
    <scope>NUCLEOTIDE SEQUENCE [LARGE SCALE GENOMIC DNA]</scope>
    <source>
        <strain evidence="7">MN2024</strain>
        <tissue evidence="7">Gills</tissue>
    </source>
</reference>
<evidence type="ECO:0000256" key="4">
    <source>
        <dbReference type="SAM" id="MobiDB-lite"/>
    </source>
</evidence>
<dbReference type="Proteomes" id="UP001634394">
    <property type="component" value="Unassembled WGS sequence"/>
</dbReference>
<dbReference type="InterPro" id="IPR001073">
    <property type="entry name" value="C1q_dom"/>
</dbReference>
<evidence type="ECO:0000313" key="7">
    <source>
        <dbReference type="EMBL" id="KAL3891950.1"/>
    </source>
</evidence>
<dbReference type="Gene3D" id="2.60.120.40">
    <property type="match status" value="1"/>
</dbReference>
<evidence type="ECO:0000313" key="8">
    <source>
        <dbReference type="Proteomes" id="UP001634394"/>
    </source>
</evidence>
<comment type="caution">
    <text evidence="7">The sequence shown here is derived from an EMBL/GenBank/DDBJ whole genome shotgun (WGS) entry which is preliminary data.</text>
</comment>
<feature type="region of interest" description="Disordered" evidence="4">
    <location>
        <begin position="96"/>
        <end position="117"/>
    </location>
</feature>
<protein>
    <recommendedName>
        <fullName evidence="6">C1q domain-containing protein</fullName>
    </recommendedName>
</protein>
<proteinExistence type="predicted"/>
<evidence type="ECO:0000256" key="2">
    <source>
        <dbReference type="ARBA" id="ARBA00022525"/>
    </source>
</evidence>
<name>A0ABD3Y0F3_SINWO</name>
<accession>A0ABD3Y0F3</accession>